<evidence type="ECO:0000313" key="4">
    <source>
        <dbReference type="Proteomes" id="UP000287823"/>
    </source>
</evidence>
<dbReference type="AlphaFoldDB" id="A0A432WLD9"/>
<dbReference type="InterPro" id="IPR011990">
    <property type="entry name" value="TPR-like_helical_dom_sf"/>
</dbReference>
<evidence type="ECO:0000313" key="3">
    <source>
        <dbReference type="EMBL" id="RUO34603.1"/>
    </source>
</evidence>
<reference evidence="3 4" key="1">
    <citation type="journal article" date="2011" name="Front. Microbiol.">
        <title>Genomic signatures of strain selection and enhancement in Bacillus atrophaeus var. globigii, a historical biowarfare simulant.</title>
        <authorList>
            <person name="Gibbons H.S."/>
            <person name="Broomall S.M."/>
            <person name="McNew L.A."/>
            <person name="Daligault H."/>
            <person name="Chapman C."/>
            <person name="Bruce D."/>
            <person name="Karavis M."/>
            <person name="Krepps M."/>
            <person name="McGregor P.A."/>
            <person name="Hong C."/>
            <person name="Park K.H."/>
            <person name="Akmal A."/>
            <person name="Feldman A."/>
            <person name="Lin J.S."/>
            <person name="Chang W.E."/>
            <person name="Higgs B.W."/>
            <person name="Demirev P."/>
            <person name="Lindquist J."/>
            <person name="Liem A."/>
            <person name="Fochler E."/>
            <person name="Read T.D."/>
            <person name="Tapia R."/>
            <person name="Johnson S."/>
            <person name="Bishop-Lilly K.A."/>
            <person name="Detter C."/>
            <person name="Han C."/>
            <person name="Sozhamannan S."/>
            <person name="Rosenzweig C.N."/>
            <person name="Skowronski E.W."/>
        </authorList>
    </citation>
    <scope>NUCLEOTIDE SEQUENCE [LARGE SCALE GENOMIC DNA]</scope>
    <source>
        <strain evidence="3 4">Y4G10-17</strain>
    </source>
</reference>
<comment type="caution">
    <text evidence="3">The sequence shown here is derived from an EMBL/GenBank/DDBJ whole genome shotgun (WGS) entry which is preliminary data.</text>
</comment>
<dbReference type="Proteomes" id="UP000287823">
    <property type="component" value="Unassembled WGS sequence"/>
</dbReference>
<feature type="signal peptide" evidence="2">
    <location>
        <begin position="1"/>
        <end position="19"/>
    </location>
</feature>
<name>A0A432WLD9_9GAMM</name>
<protein>
    <submittedName>
        <fullName evidence="3">Uncharacterized protein</fullName>
    </submittedName>
</protein>
<accession>A0A432WLD9</accession>
<dbReference type="SUPFAM" id="SSF48452">
    <property type="entry name" value="TPR-like"/>
    <property type="match status" value="1"/>
</dbReference>
<keyword evidence="1" id="KW-0802">TPR repeat</keyword>
<dbReference type="PROSITE" id="PS51257">
    <property type="entry name" value="PROKAR_LIPOPROTEIN"/>
    <property type="match status" value="1"/>
</dbReference>
<gene>
    <name evidence="3" type="ORF">CWE14_00965</name>
</gene>
<dbReference type="Gene3D" id="1.25.40.10">
    <property type="entry name" value="Tetratricopeptide repeat domain"/>
    <property type="match status" value="1"/>
</dbReference>
<evidence type="ECO:0000256" key="2">
    <source>
        <dbReference type="SAM" id="SignalP"/>
    </source>
</evidence>
<organism evidence="3 4">
    <name type="scientific">Aliidiomarina soli</name>
    <dbReference type="NCBI Taxonomy" id="1928574"/>
    <lineage>
        <taxon>Bacteria</taxon>
        <taxon>Pseudomonadati</taxon>
        <taxon>Pseudomonadota</taxon>
        <taxon>Gammaproteobacteria</taxon>
        <taxon>Alteromonadales</taxon>
        <taxon>Idiomarinaceae</taxon>
        <taxon>Aliidiomarina</taxon>
    </lineage>
</organism>
<dbReference type="RefSeq" id="WP_157981759.1">
    <property type="nucleotide sequence ID" value="NZ_PIPO01000001.1"/>
</dbReference>
<keyword evidence="4" id="KW-1185">Reference proteome</keyword>
<proteinExistence type="predicted"/>
<dbReference type="InterPro" id="IPR019734">
    <property type="entry name" value="TPR_rpt"/>
</dbReference>
<feature type="repeat" description="TPR" evidence="1">
    <location>
        <begin position="68"/>
        <end position="101"/>
    </location>
</feature>
<dbReference type="Pfam" id="PF14559">
    <property type="entry name" value="TPR_19"/>
    <property type="match status" value="1"/>
</dbReference>
<dbReference type="EMBL" id="PIPO01000001">
    <property type="protein sequence ID" value="RUO34603.1"/>
    <property type="molecule type" value="Genomic_DNA"/>
</dbReference>
<evidence type="ECO:0000256" key="1">
    <source>
        <dbReference type="PROSITE-ProRule" id="PRU00339"/>
    </source>
</evidence>
<feature type="chain" id="PRO_5019321279" evidence="2">
    <location>
        <begin position="20"/>
        <end position="147"/>
    </location>
</feature>
<keyword evidence="2" id="KW-0732">Signal</keyword>
<dbReference type="PROSITE" id="PS50005">
    <property type="entry name" value="TPR"/>
    <property type="match status" value="1"/>
</dbReference>
<sequence>MKTRTLGYLILSMVLTFLAACQSIPNDRREAVDPVSLRVSAQRAYQSGDFISAESMLRRNLSIHQRDADSWFLLANIHLRSGQYAAAQHAYQQAALYKPEQAAIWHNLALVHIRLATQTLLQGMRHQDDDFEPLIGWLLEVQGVAMQ</sequence>